<feature type="region of interest" description="Disordered" evidence="1">
    <location>
        <begin position="103"/>
        <end position="143"/>
    </location>
</feature>
<evidence type="ECO:0000313" key="2">
    <source>
        <dbReference type="EMBL" id="KAF2750769.1"/>
    </source>
</evidence>
<dbReference type="AlphaFoldDB" id="A0A6A6VLU1"/>
<feature type="compositionally biased region" description="Basic and acidic residues" evidence="1">
    <location>
        <begin position="241"/>
        <end position="257"/>
    </location>
</feature>
<evidence type="ECO:0000256" key="1">
    <source>
        <dbReference type="SAM" id="MobiDB-lite"/>
    </source>
</evidence>
<name>A0A6A6VLU1_9PLEO</name>
<feature type="compositionally biased region" description="Polar residues" evidence="1">
    <location>
        <begin position="117"/>
        <end position="136"/>
    </location>
</feature>
<feature type="compositionally biased region" description="Basic and acidic residues" evidence="1">
    <location>
        <begin position="103"/>
        <end position="116"/>
    </location>
</feature>
<protein>
    <submittedName>
        <fullName evidence="2">Uncharacterized protein</fullName>
    </submittedName>
</protein>
<dbReference type="OrthoDB" id="3927958at2759"/>
<feature type="region of interest" description="Disordered" evidence="1">
    <location>
        <begin position="235"/>
        <end position="265"/>
    </location>
</feature>
<organism evidence="2 3">
    <name type="scientific">Sporormia fimetaria CBS 119925</name>
    <dbReference type="NCBI Taxonomy" id="1340428"/>
    <lineage>
        <taxon>Eukaryota</taxon>
        <taxon>Fungi</taxon>
        <taxon>Dikarya</taxon>
        <taxon>Ascomycota</taxon>
        <taxon>Pezizomycotina</taxon>
        <taxon>Dothideomycetes</taxon>
        <taxon>Pleosporomycetidae</taxon>
        <taxon>Pleosporales</taxon>
        <taxon>Sporormiaceae</taxon>
        <taxon>Sporormia</taxon>
    </lineage>
</organism>
<sequence length="265" mass="29712">MDRYSTPPTLSPRFSVTHITEVEHSRIQVVGKATVDLQELRVHFQEARKTEKEVDEKKMCYHILWIYDICGHSRISAWPVRKCSEIQARDKPNPNSTKTEIAEMHQEAQRSEENSKISHTLGCTSDQAPSSSSQTRGPEGEEISVDTCPNLHTHPYQTRLVHTLCPDCAVTRNRRLEELRMDEICFKPWRWKVRYSSPEPEEARFVGLGGVQGWGEVMGSWVGRVGEGLGVDLMGGGKSDGPGRERAAEGGKRDVRGVRGGVGSM</sequence>
<proteinExistence type="predicted"/>
<gene>
    <name evidence="2" type="ORF">M011DRAFT_183013</name>
</gene>
<keyword evidence="3" id="KW-1185">Reference proteome</keyword>
<accession>A0A6A6VLU1</accession>
<dbReference type="EMBL" id="MU006563">
    <property type="protein sequence ID" value="KAF2750769.1"/>
    <property type="molecule type" value="Genomic_DNA"/>
</dbReference>
<dbReference type="Proteomes" id="UP000799440">
    <property type="component" value="Unassembled WGS sequence"/>
</dbReference>
<reference evidence="2" key="1">
    <citation type="journal article" date="2020" name="Stud. Mycol.">
        <title>101 Dothideomycetes genomes: a test case for predicting lifestyles and emergence of pathogens.</title>
        <authorList>
            <person name="Haridas S."/>
            <person name="Albert R."/>
            <person name="Binder M."/>
            <person name="Bloem J."/>
            <person name="Labutti K."/>
            <person name="Salamov A."/>
            <person name="Andreopoulos B."/>
            <person name="Baker S."/>
            <person name="Barry K."/>
            <person name="Bills G."/>
            <person name="Bluhm B."/>
            <person name="Cannon C."/>
            <person name="Castanera R."/>
            <person name="Culley D."/>
            <person name="Daum C."/>
            <person name="Ezra D."/>
            <person name="Gonzalez J."/>
            <person name="Henrissat B."/>
            <person name="Kuo A."/>
            <person name="Liang C."/>
            <person name="Lipzen A."/>
            <person name="Lutzoni F."/>
            <person name="Magnuson J."/>
            <person name="Mondo S."/>
            <person name="Nolan M."/>
            <person name="Ohm R."/>
            <person name="Pangilinan J."/>
            <person name="Park H.-J."/>
            <person name="Ramirez L."/>
            <person name="Alfaro M."/>
            <person name="Sun H."/>
            <person name="Tritt A."/>
            <person name="Yoshinaga Y."/>
            <person name="Zwiers L.-H."/>
            <person name="Turgeon B."/>
            <person name="Goodwin S."/>
            <person name="Spatafora J."/>
            <person name="Crous P."/>
            <person name="Grigoriev I."/>
        </authorList>
    </citation>
    <scope>NUCLEOTIDE SEQUENCE</scope>
    <source>
        <strain evidence="2">CBS 119925</strain>
    </source>
</reference>
<evidence type="ECO:0000313" key="3">
    <source>
        <dbReference type="Proteomes" id="UP000799440"/>
    </source>
</evidence>